<dbReference type="KEGG" id="gsl:Gasu_36060"/>
<dbReference type="OrthoDB" id="10414272at2759"/>
<proteinExistence type="predicted"/>
<dbReference type="OMA" id="NELHEYH"/>
<dbReference type="RefSeq" id="XP_005705558.1">
    <property type="nucleotide sequence ID" value="XM_005705501.1"/>
</dbReference>
<dbReference type="Gramene" id="EME29038">
    <property type="protein sequence ID" value="EME29038"/>
    <property type="gene ID" value="Gasu_36060"/>
</dbReference>
<feature type="compositionally biased region" description="Low complexity" evidence="2">
    <location>
        <begin position="13"/>
        <end position="26"/>
    </location>
</feature>
<name>M2XZG1_GALSU</name>
<sequence>MENSNTDSFEINSSMTSSSSTGRTVDSSFSANVERGREILKFLTHSSVKNYDINSDSDDYGTSSSSDIDKLCSLSPKISLHQNKNREGLMSTNEACPPRFGVLNEKRPDYERPQVLIESSGNELMMENHRIQMEIYSERERNAALSKRLEHVMDKLSQYKSEKKAYLHRMEVLKQEVIYLKNELHEYHSQSKSAREREYELQSQLKGLQIKHEQLFKDYMDSKELVATLKQKLDTKELVISQMKEREEKYFELEETWKLERDSLVREYEDCLLNYKQLERKHEKFQYRFENDEEQFATVERVLHEQIEELERKEEAKEVEIENLRKEKDLSWHELQQVKRELALKTENIRNYETQLICTEEALRFSKESATRLEQQLHDWLEKREQLENRLEEREKQNNLLYSENADLRRTLKECQDKISEQQTEVEIYKDKIRVFESLRNLIEEKAPSSVFELNNNRIDSAQQTDVSGPIYESELENLFSRMCKSFIDFIHELQLPNEKYFQNTNGRGHFVGGRESLSISDPIVKSPNKNSPHFPIESKQISAHPRFSHDKDKTKERDFDKFQDDNCSVFCIPESIGRNTESEISQIHEWKLKLMEWKFLLDVNMKQFLSVMQDKNVAATVNRLSEELFLLVSNLEKLQSSYQVSSKVSMEQNIGSSKSALKPDQESIVLGAILTHILQLRNLWLHEVEMNHVLRSMLLSTNVADSHFSGKLCEFPQLTNEYSSLLDSDYLDRDIIE</sequence>
<accession>M2XZG1</accession>
<keyword evidence="1" id="KW-0175">Coiled coil</keyword>
<evidence type="ECO:0000313" key="4">
    <source>
        <dbReference type="Proteomes" id="UP000030680"/>
    </source>
</evidence>
<gene>
    <name evidence="3" type="ORF">Gasu_36060</name>
</gene>
<dbReference type="EMBL" id="KB454513">
    <property type="protein sequence ID" value="EME29038.1"/>
    <property type="molecule type" value="Genomic_DNA"/>
</dbReference>
<dbReference type="AlphaFoldDB" id="M2XZG1"/>
<organism evidence="3 4">
    <name type="scientific">Galdieria sulphuraria</name>
    <name type="common">Red alga</name>
    <dbReference type="NCBI Taxonomy" id="130081"/>
    <lineage>
        <taxon>Eukaryota</taxon>
        <taxon>Rhodophyta</taxon>
        <taxon>Bangiophyceae</taxon>
        <taxon>Galdieriales</taxon>
        <taxon>Galdieriaceae</taxon>
        <taxon>Galdieria</taxon>
    </lineage>
</organism>
<feature type="compositionally biased region" description="Polar residues" evidence="2">
    <location>
        <begin position="1"/>
        <end position="12"/>
    </location>
</feature>
<dbReference type="GeneID" id="17087866"/>
<dbReference type="Proteomes" id="UP000030680">
    <property type="component" value="Unassembled WGS sequence"/>
</dbReference>
<feature type="coiled-coil region" evidence="1">
    <location>
        <begin position="226"/>
        <end position="432"/>
    </location>
</feature>
<keyword evidence="4" id="KW-1185">Reference proteome</keyword>
<reference evidence="4" key="1">
    <citation type="journal article" date="2013" name="Science">
        <title>Gene transfer from bacteria and archaea facilitated evolution of an extremophilic eukaryote.</title>
        <authorList>
            <person name="Schonknecht G."/>
            <person name="Chen W.H."/>
            <person name="Ternes C.M."/>
            <person name="Barbier G.G."/>
            <person name="Shrestha R.P."/>
            <person name="Stanke M."/>
            <person name="Brautigam A."/>
            <person name="Baker B.J."/>
            <person name="Banfield J.F."/>
            <person name="Garavito R.M."/>
            <person name="Carr K."/>
            <person name="Wilkerson C."/>
            <person name="Rensing S.A."/>
            <person name="Gagneul D."/>
            <person name="Dickenson N.E."/>
            <person name="Oesterhelt C."/>
            <person name="Lercher M.J."/>
            <person name="Weber A.P."/>
        </authorList>
    </citation>
    <scope>NUCLEOTIDE SEQUENCE [LARGE SCALE GENOMIC DNA]</scope>
    <source>
        <strain evidence="4">074W</strain>
    </source>
</reference>
<evidence type="ECO:0000256" key="2">
    <source>
        <dbReference type="SAM" id="MobiDB-lite"/>
    </source>
</evidence>
<feature type="coiled-coil region" evidence="1">
    <location>
        <begin position="142"/>
        <end position="176"/>
    </location>
</feature>
<evidence type="ECO:0000256" key="1">
    <source>
        <dbReference type="SAM" id="Coils"/>
    </source>
</evidence>
<feature type="region of interest" description="Disordered" evidence="2">
    <location>
        <begin position="1"/>
        <end position="26"/>
    </location>
</feature>
<evidence type="ECO:0000313" key="3">
    <source>
        <dbReference type="EMBL" id="EME29038.1"/>
    </source>
</evidence>
<protein>
    <submittedName>
        <fullName evidence="3">Uncharacterized protein</fullName>
    </submittedName>
</protein>